<accession>A0A2T4Z289</accession>
<organism evidence="1 2">
    <name type="scientific">Phreatobacter oligotrophus</name>
    <dbReference type="NCBI Taxonomy" id="1122261"/>
    <lineage>
        <taxon>Bacteria</taxon>
        <taxon>Pseudomonadati</taxon>
        <taxon>Pseudomonadota</taxon>
        <taxon>Alphaproteobacteria</taxon>
        <taxon>Hyphomicrobiales</taxon>
        <taxon>Phreatobacteraceae</taxon>
        <taxon>Phreatobacter</taxon>
    </lineage>
</organism>
<name>A0A2T4Z289_9HYPH</name>
<evidence type="ECO:0000313" key="1">
    <source>
        <dbReference type="EMBL" id="PTM54861.1"/>
    </source>
</evidence>
<proteinExistence type="predicted"/>
<protein>
    <submittedName>
        <fullName evidence="1">Excisionase family DNA binding protein</fullName>
    </submittedName>
</protein>
<dbReference type="OrthoDB" id="7220345at2"/>
<evidence type="ECO:0000313" key="2">
    <source>
        <dbReference type="Proteomes" id="UP000241808"/>
    </source>
</evidence>
<gene>
    <name evidence="1" type="ORF">C8P69_1059</name>
</gene>
<sequence length="84" mass="9311">MSRDLRPDPLAYPPRGMSREEAARYVGVSATKFDELVADGRMPPPKQIDGRVVWDRLRLDAAFSEISERVNAIDAALKGRGRAA</sequence>
<dbReference type="EMBL" id="PZZL01000005">
    <property type="protein sequence ID" value="PTM54861.1"/>
    <property type="molecule type" value="Genomic_DNA"/>
</dbReference>
<keyword evidence="2" id="KW-1185">Reference proteome</keyword>
<dbReference type="RefSeq" id="WP_108177574.1">
    <property type="nucleotide sequence ID" value="NZ_PZZL01000005.1"/>
</dbReference>
<dbReference type="AlphaFoldDB" id="A0A2T4Z289"/>
<dbReference type="Proteomes" id="UP000241808">
    <property type="component" value="Unassembled WGS sequence"/>
</dbReference>
<comment type="caution">
    <text evidence="1">The sequence shown here is derived from an EMBL/GenBank/DDBJ whole genome shotgun (WGS) entry which is preliminary data.</text>
</comment>
<reference evidence="1 2" key="1">
    <citation type="submission" date="2018-04" db="EMBL/GenBank/DDBJ databases">
        <title>Genomic Encyclopedia of Archaeal and Bacterial Type Strains, Phase II (KMG-II): from individual species to whole genera.</title>
        <authorList>
            <person name="Goeker M."/>
        </authorList>
    </citation>
    <scope>NUCLEOTIDE SEQUENCE [LARGE SCALE GENOMIC DNA]</scope>
    <source>
        <strain evidence="1 2">DSM 25521</strain>
    </source>
</reference>